<dbReference type="InterPro" id="IPR009241">
    <property type="entry name" value="HigB-like"/>
</dbReference>
<accession>A0A7W3RLE1</accession>
<protein>
    <recommendedName>
        <fullName evidence="3">Addiction module toxin RelE</fullName>
    </recommendedName>
</protein>
<gene>
    <name evidence="1" type="ORF">HDA42_002367</name>
</gene>
<evidence type="ECO:0000313" key="2">
    <source>
        <dbReference type="Proteomes" id="UP000577386"/>
    </source>
</evidence>
<dbReference type="EMBL" id="JACJIJ010000002">
    <property type="protein sequence ID" value="MBA9053189.1"/>
    <property type="molecule type" value="Genomic_DNA"/>
</dbReference>
<dbReference type="AlphaFoldDB" id="A0A7W3RLE1"/>
<keyword evidence="2" id="KW-1185">Reference proteome</keyword>
<dbReference type="Proteomes" id="UP000577386">
    <property type="component" value="Unassembled WGS sequence"/>
</dbReference>
<dbReference type="GeneID" id="93980907"/>
<evidence type="ECO:0000313" key="1">
    <source>
        <dbReference type="EMBL" id="MBA9053189.1"/>
    </source>
</evidence>
<sequence>MSWEIILTPEVHDWFLGLDDASASLVRDAVELLADQGPTLGRPAVDRIHGSQLHNLKELRPGSSGRSEIRILFLFDVRRQAVLLMAGDKAGNWDGWYRDAIKLSEERYERYLETPSEEIE</sequence>
<name>A0A7W3RLE1_STRMR</name>
<reference evidence="1 2" key="1">
    <citation type="submission" date="2020-08" db="EMBL/GenBank/DDBJ databases">
        <title>Sequencing the genomes of 1000 actinobacteria strains.</title>
        <authorList>
            <person name="Klenk H.-P."/>
        </authorList>
    </citation>
    <scope>NUCLEOTIDE SEQUENCE [LARGE SCALE GENOMIC DNA]</scope>
    <source>
        <strain evidence="1 2">DSM 41827</strain>
    </source>
</reference>
<organism evidence="1 2">
    <name type="scientific">Streptomyces murinus</name>
    <dbReference type="NCBI Taxonomy" id="33900"/>
    <lineage>
        <taxon>Bacteria</taxon>
        <taxon>Bacillati</taxon>
        <taxon>Actinomycetota</taxon>
        <taxon>Actinomycetes</taxon>
        <taxon>Kitasatosporales</taxon>
        <taxon>Streptomycetaceae</taxon>
        <taxon>Streptomyces</taxon>
    </lineage>
</organism>
<dbReference type="Pfam" id="PF05973">
    <property type="entry name" value="Gp49"/>
    <property type="match status" value="1"/>
</dbReference>
<comment type="caution">
    <text evidence="1">The sequence shown here is derived from an EMBL/GenBank/DDBJ whole genome shotgun (WGS) entry which is preliminary data.</text>
</comment>
<evidence type="ECO:0008006" key="3">
    <source>
        <dbReference type="Google" id="ProtNLM"/>
    </source>
</evidence>
<proteinExistence type="predicted"/>
<dbReference type="RefSeq" id="WP_182775474.1">
    <property type="nucleotide sequence ID" value="NZ_BAAAHW010000008.1"/>
</dbReference>